<keyword evidence="1" id="KW-0732">Signal</keyword>
<proteinExistence type="predicted"/>
<comment type="caution">
    <text evidence="2">The sequence shown here is derived from an EMBL/GenBank/DDBJ whole genome shotgun (WGS) entry which is preliminary data.</text>
</comment>
<gene>
    <name evidence="2" type="ORF">OU415_05080</name>
</gene>
<reference evidence="2 3" key="1">
    <citation type="submission" date="2022-11" db="EMBL/GenBank/DDBJ databases">
        <title>Draft genome sequence of Saccharopolyspora sp. WRP15-2 isolated from rhizosphere soils of wild rice in Thailand.</title>
        <authorList>
            <person name="Duangmal K."/>
            <person name="Kammanee S."/>
            <person name="Muangham S."/>
        </authorList>
    </citation>
    <scope>NUCLEOTIDE SEQUENCE [LARGE SCALE GENOMIC DNA]</scope>
    <source>
        <strain evidence="2 3">WRP15-2</strain>
    </source>
</reference>
<accession>A0ABT4USV2</accession>
<keyword evidence="3" id="KW-1185">Reference proteome</keyword>
<dbReference type="Proteomes" id="UP001210380">
    <property type="component" value="Unassembled WGS sequence"/>
</dbReference>
<evidence type="ECO:0000313" key="2">
    <source>
        <dbReference type="EMBL" id="MDA3624802.1"/>
    </source>
</evidence>
<sequence>MKRTLTAAAAVLVGGAGAVGFAGAANAEPVPMPPAPGQLPAELPTDNNLAQTAFHAAGTLHSAQQTVGDVIPLDKQLTGRSGDPVGDLTGGLLGGLPAQDLLGGLTGVAGKSGEQSNAVTGLPEQLLGTLPVGDVVPVAHTMPVGRSGATDMLPPGVAPSVDQLKPTTKPAQLPQQQLPQDVDVVGETLNGVVNSTPLGRVGDPTEVLGGGSDVVGGLTGNLTQGLPVGKAAPGGLPLEKVDPVLQQGTEQVGNLVAHGPLGGNQQLGG</sequence>
<evidence type="ECO:0000256" key="1">
    <source>
        <dbReference type="SAM" id="SignalP"/>
    </source>
</evidence>
<organism evidence="2 3">
    <name type="scientific">Saccharopolyspora oryzae</name>
    <dbReference type="NCBI Taxonomy" id="2997343"/>
    <lineage>
        <taxon>Bacteria</taxon>
        <taxon>Bacillati</taxon>
        <taxon>Actinomycetota</taxon>
        <taxon>Actinomycetes</taxon>
        <taxon>Pseudonocardiales</taxon>
        <taxon>Pseudonocardiaceae</taxon>
        <taxon>Saccharopolyspora</taxon>
    </lineage>
</organism>
<evidence type="ECO:0008006" key="4">
    <source>
        <dbReference type="Google" id="ProtNLM"/>
    </source>
</evidence>
<dbReference type="RefSeq" id="WP_270947372.1">
    <property type="nucleotide sequence ID" value="NZ_JAQGLA010000005.1"/>
</dbReference>
<name>A0ABT4USV2_9PSEU</name>
<evidence type="ECO:0000313" key="3">
    <source>
        <dbReference type="Proteomes" id="UP001210380"/>
    </source>
</evidence>
<dbReference type="EMBL" id="JAQGLA010000005">
    <property type="protein sequence ID" value="MDA3624802.1"/>
    <property type="molecule type" value="Genomic_DNA"/>
</dbReference>
<protein>
    <recommendedName>
        <fullName evidence="4">ATP-binding protein</fullName>
    </recommendedName>
</protein>
<feature type="chain" id="PRO_5046901605" description="ATP-binding protein" evidence="1">
    <location>
        <begin position="28"/>
        <end position="269"/>
    </location>
</feature>
<feature type="signal peptide" evidence="1">
    <location>
        <begin position="1"/>
        <end position="27"/>
    </location>
</feature>